<protein>
    <submittedName>
        <fullName evidence="2">Type I-E CRISPR-associated protein Cse1/CasA</fullName>
    </submittedName>
</protein>
<reference evidence="2 3" key="1">
    <citation type="submission" date="2018-01" db="EMBL/GenBank/DDBJ databases">
        <title>Lactibacter flavus gen. nov., sp. nov., a novel bacterium of the family Propionibacteriaceae isolated from raw milk and dairy products.</title>
        <authorList>
            <person name="Wenning M."/>
            <person name="Breitenwieser F."/>
            <person name="Huptas C."/>
            <person name="von Neubeck M."/>
            <person name="Busse H.-J."/>
            <person name="Scherer S."/>
        </authorList>
    </citation>
    <scope>NUCLEOTIDE SEQUENCE [LARGE SCALE GENOMIC DNA]</scope>
    <source>
        <strain evidence="2 3">VG341</strain>
    </source>
</reference>
<evidence type="ECO:0000313" key="3">
    <source>
        <dbReference type="Proteomes" id="UP000290624"/>
    </source>
</evidence>
<dbReference type="Gene3D" id="1.10.132.100">
    <property type="match status" value="1"/>
</dbReference>
<evidence type="ECO:0000256" key="1">
    <source>
        <dbReference type="SAM" id="MobiDB-lite"/>
    </source>
</evidence>
<accession>A0A4Q2ECE5</accession>
<dbReference type="NCBIfam" id="TIGR02547">
    <property type="entry name" value="casA_cse1"/>
    <property type="match status" value="1"/>
</dbReference>
<dbReference type="OrthoDB" id="3187690at2"/>
<feature type="region of interest" description="Disordered" evidence="1">
    <location>
        <begin position="226"/>
        <end position="250"/>
    </location>
</feature>
<dbReference type="CDD" id="cd09729">
    <property type="entry name" value="Cse1_I-E"/>
    <property type="match status" value="1"/>
</dbReference>
<keyword evidence="3" id="KW-1185">Reference proteome</keyword>
<dbReference type="InterPro" id="IPR013381">
    <property type="entry name" value="CRISPR-assoc_prot_Cse1"/>
</dbReference>
<proteinExistence type="predicted"/>
<gene>
    <name evidence="2" type="primary">casA</name>
    <name evidence="2" type="ORF">C1706_13540</name>
</gene>
<dbReference type="AlphaFoldDB" id="A0A4Q2ECE5"/>
<evidence type="ECO:0000313" key="2">
    <source>
        <dbReference type="EMBL" id="RXW31200.1"/>
    </source>
</evidence>
<sequence>MESASFNLLDEPWIRVRTADGDLKEVSLTALIADAHQFVDFAGEIPTQDAAILRLVEAVLLGALRADERTEDEALDTWQTLWSGGRFGSERFSPYLEAMRDRFDLLHPATPFLQVAGLTTASGKRSGLTKLIAEVPDGHQFFTTRAGSDLTSLSLAEAARWLVHCQAFDPSGIKTGALGDERVKGGRGYPFGYPAWAGNLGLVLAQGGTLFETLLLNLPLTMSGPQDLPSWEREPNGPGQDTLHPAPHGPADLFTWPSRRLRLFTEGGRVVDVQVSNGDRLAPQNLHPFEPMCAWRYSKAQSKKGEHVLMPVMHDPARRIWQGLGPLLHQHRDFSDGKQPAVLEWVATLSQAQILPADYSLSLRIVGAEYGPQNSTIADLVDDRMAASVAAVTDPTLAQAALTAADLAKGGVVALANLAGNLDRASGGEGNAREATFELGYHRLDGLYRQWLSTLRDPERSLEYLEDWSHRARDVLRRAGDDLVSQAGQGALVGRTVTLQNRTVLLDAGLAQRWFHLALAKTFPSTPSVDQETA</sequence>
<dbReference type="EMBL" id="PPCV01000012">
    <property type="protein sequence ID" value="RXW31200.1"/>
    <property type="molecule type" value="Genomic_DNA"/>
</dbReference>
<name>A0A4Q2ECE5_9ACTN</name>
<comment type="caution">
    <text evidence="2">The sequence shown here is derived from an EMBL/GenBank/DDBJ whole genome shotgun (WGS) entry which is preliminary data.</text>
</comment>
<dbReference type="Pfam" id="PF09481">
    <property type="entry name" value="CRISPR_Cse1"/>
    <property type="match status" value="1"/>
</dbReference>
<dbReference type="Proteomes" id="UP000290624">
    <property type="component" value="Unassembled WGS sequence"/>
</dbReference>
<organism evidence="2 3">
    <name type="scientific">Propioniciclava flava</name>
    <dbReference type="NCBI Taxonomy" id="2072026"/>
    <lineage>
        <taxon>Bacteria</taxon>
        <taxon>Bacillati</taxon>
        <taxon>Actinomycetota</taxon>
        <taxon>Actinomycetes</taxon>
        <taxon>Propionibacteriales</taxon>
        <taxon>Propionibacteriaceae</taxon>
        <taxon>Propioniciclava</taxon>
    </lineage>
</organism>
<dbReference type="RefSeq" id="WP_129459764.1">
    <property type="nucleotide sequence ID" value="NZ_PPCV01000012.1"/>
</dbReference>